<name>A0A9P8N6Z6_9HYPO</name>
<dbReference type="Proteomes" id="UP000824596">
    <property type="component" value="Unassembled WGS sequence"/>
</dbReference>
<protein>
    <submittedName>
        <fullName evidence="2">Uncharacterized protein</fullName>
    </submittedName>
</protein>
<organism evidence="2 3">
    <name type="scientific">Hirsutella rhossiliensis</name>
    <dbReference type="NCBI Taxonomy" id="111463"/>
    <lineage>
        <taxon>Eukaryota</taxon>
        <taxon>Fungi</taxon>
        <taxon>Dikarya</taxon>
        <taxon>Ascomycota</taxon>
        <taxon>Pezizomycotina</taxon>
        <taxon>Sordariomycetes</taxon>
        <taxon>Hypocreomycetidae</taxon>
        <taxon>Hypocreales</taxon>
        <taxon>Ophiocordycipitaceae</taxon>
        <taxon>Hirsutella</taxon>
    </lineage>
</organism>
<dbReference type="EMBL" id="JAIZPD010000001">
    <property type="protein sequence ID" value="KAH0968100.1"/>
    <property type="molecule type" value="Genomic_DNA"/>
</dbReference>
<evidence type="ECO:0000313" key="2">
    <source>
        <dbReference type="EMBL" id="KAH0968100.1"/>
    </source>
</evidence>
<accession>A0A9P8N6Z6</accession>
<dbReference type="RefSeq" id="XP_044725613.1">
    <property type="nucleotide sequence ID" value="XM_044859213.1"/>
</dbReference>
<dbReference type="AlphaFoldDB" id="A0A9P8N6Z6"/>
<evidence type="ECO:0000313" key="3">
    <source>
        <dbReference type="Proteomes" id="UP000824596"/>
    </source>
</evidence>
<sequence length="151" mass="16462">MFQISTSEKCSLKTIGSSSPDLHIIECQASRCALVTCTNEAIIGSETGGDDEFTADNYSSDDSGKPSVDTQLFQQSNNQPQTSAAARRLDPMFNISSYMRPWESLGTLSPRTTRRSMLRAELTDSQIGTRAGKAAGGIYRRKRIEPPAHIA</sequence>
<feature type="region of interest" description="Disordered" evidence="1">
    <location>
        <begin position="46"/>
        <end position="86"/>
    </location>
</feature>
<keyword evidence="3" id="KW-1185">Reference proteome</keyword>
<comment type="caution">
    <text evidence="2">The sequence shown here is derived from an EMBL/GenBank/DDBJ whole genome shotgun (WGS) entry which is preliminary data.</text>
</comment>
<proteinExistence type="predicted"/>
<reference evidence="2" key="1">
    <citation type="submission" date="2021-09" db="EMBL/GenBank/DDBJ databases">
        <title>A high-quality genome of the endoparasitic fungus Hirsutella rhossiliensis with a comparison of Hirsutella genomes reveals transposable elements contributing to genome size variation.</title>
        <authorList>
            <person name="Lin R."/>
            <person name="Jiao Y."/>
            <person name="Sun X."/>
            <person name="Ling J."/>
            <person name="Xie B."/>
            <person name="Cheng X."/>
        </authorList>
    </citation>
    <scope>NUCLEOTIDE SEQUENCE</scope>
    <source>
        <strain evidence="2">HR02</strain>
    </source>
</reference>
<dbReference type="GeneID" id="68349871"/>
<feature type="compositionally biased region" description="Polar residues" evidence="1">
    <location>
        <begin position="68"/>
        <end position="84"/>
    </location>
</feature>
<gene>
    <name evidence="2" type="ORF">HRG_00742</name>
</gene>
<evidence type="ECO:0000256" key="1">
    <source>
        <dbReference type="SAM" id="MobiDB-lite"/>
    </source>
</evidence>